<dbReference type="eggNOG" id="arCOG11621">
    <property type="taxonomic scope" value="Archaea"/>
</dbReference>
<proteinExistence type="predicted"/>
<reference evidence="1" key="1">
    <citation type="submission" date="2007-02" db="EMBL/GenBank/DDBJ databases">
        <title>Complete sequence of Pyrobaculum calidifontis JCM 11548.</title>
        <authorList>
            <consortium name="US DOE Joint Genome Institute"/>
            <person name="Copeland A."/>
            <person name="Lucas S."/>
            <person name="Lapidus A."/>
            <person name="Barry K."/>
            <person name="Glavina del Rio T."/>
            <person name="Dalin E."/>
            <person name="Tice H."/>
            <person name="Pitluck S."/>
            <person name="Chain P."/>
            <person name="Malfatti S."/>
            <person name="Shin M."/>
            <person name="Vergez L."/>
            <person name="Schmutz J."/>
            <person name="Larimer F."/>
            <person name="Land M."/>
            <person name="Hauser L."/>
            <person name="Kyrpides N."/>
            <person name="Mikhailova N."/>
            <person name="Cozen A.E."/>
            <person name="Fitz-Gibbon S.T."/>
            <person name="House C.H."/>
            <person name="Saltikov C."/>
            <person name="Lowe T.M."/>
            <person name="Richardson P."/>
        </authorList>
    </citation>
    <scope>NUCLEOTIDE SEQUENCE [LARGE SCALE GENOMIC DNA]</scope>
    <source>
        <strain evidence="1">JCM 11548</strain>
    </source>
</reference>
<sequence>MGGPACDAVCDCAAVECKSSLGIDEDVVAQLEACLRLLTCGEKRAVLCFERMRMPGRYVREYYRGRLGVEVEFHGRGSQLCRDAGCF</sequence>
<dbReference type="STRING" id="410359.Pcal_1860"/>
<dbReference type="AlphaFoldDB" id="A3MXB0"/>
<evidence type="ECO:0000313" key="2">
    <source>
        <dbReference type="Proteomes" id="UP000001431"/>
    </source>
</evidence>
<gene>
    <name evidence="1" type="ordered locus">Pcal_1860</name>
</gene>
<keyword evidence="2" id="KW-1185">Reference proteome</keyword>
<dbReference type="Proteomes" id="UP000001431">
    <property type="component" value="Chromosome"/>
</dbReference>
<dbReference type="KEGG" id="pcl:Pcal_1860"/>
<accession>A3MXB0</accession>
<name>A3MXB0_PYRCJ</name>
<organism evidence="1 2">
    <name type="scientific">Pyrobaculum calidifontis (strain DSM 21063 / JCM 11548 / VA1)</name>
    <dbReference type="NCBI Taxonomy" id="410359"/>
    <lineage>
        <taxon>Archaea</taxon>
        <taxon>Thermoproteota</taxon>
        <taxon>Thermoprotei</taxon>
        <taxon>Thermoproteales</taxon>
        <taxon>Thermoproteaceae</taxon>
        <taxon>Pyrobaculum</taxon>
    </lineage>
</organism>
<dbReference type="HOGENOM" id="CLU_2476146_0_0_2"/>
<dbReference type="EMBL" id="CP000561">
    <property type="protein sequence ID" value="ABO09277.1"/>
    <property type="molecule type" value="Genomic_DNA"/>
</dbReference>
<protein>
    <submittedName>
        <fullName evidence="1">Uncharacterized protein</fullName>
    </submittedName>
</protein>
<evidence type="ECO:0000313" key="1">
    <source>
        <dbReference type="EMBL" id="ABO09277.1"/>
    </source>
</evidence>